<gene>
    <name evidence="2" type="ORF">KY290_017394</name>
</gene>
<dbReference type="PANTHER" id="PTHR33223">
    <property type="entry name" value="CCHC-TYPE DOMAIN-CONTAINING PROTEIN"/>
    <property type="match status" value="1"/>
</dbReference>
<evidence type="ECO:0000256" key="1">
    <source>
        <dbReference type="SAM" id="MobiDB-lite"/>
    </source>
</evidence>
<keyword evidence="3" id="KW-1185">Reference proteome</keyword>
<evidence type="ECO:0000313" key="3">
    <source>
        <dbReference type="Proteomes" id="UP000826656"/>
    </source>
</evidence>
<feature type="region of interest" description="Disordered" evidence="1">
    <location>
        <begin position="49"/>
        <end position="84"/>
    </location>
</feature>
<organism evidence="2 3">
    <name type="scientific">Solanum tuberosum</name>
    <name type="common">Potato</name>
    <dbReference type="NCBI Taxonomy" id="4113"/>
    <lineage>
        <taxon>Eukaryota</taxon>
        <taxon>Viridiplantae</taxon>
        <taxon>Streptophyta</taxon>
        <taxon>Embryophyta</taxon>
        <taxon>Tracheophyta</taxon>
        <taxon>Spermatophyta</taxon>
        <taxon>Magnoliopsida</taxon>
        <taxon>eudicotyledons</taxon>
        <taxon>Gunneridae</taxon>
        <taxon>Pentapetalae</taxon>
        <taxon>asterids</taxon>
        <taxon>lamiids</taxon>
        <taxon>Solanales</taxon>
        <taxon>Solanaceae</taxon>
        <taxon>Solanoideae</taxon>
        <taxon>Solaneae</taxon>
        <taxon>Solanum</taxon>
    </lineage>
</organism>
<dbReference type="Proteomes" id="UP000826656">
    <property type="component" value="Unassembled WGS sequence"/>
</dbReference>
<proteinExistence type="predicted"/>
<evidence type="ECO:0000313" key="2">
    <source>
        <dbReference type="EMBL" id="KAH0761321.1"/>
    </source>
</evidence>
<comment type="caution">
    <text evidence="2">The sequence shown here is derived from an EMBL/GenBank/DDBJ whole genome shotgun (WGS) entry which is preliminary data.</text>
</comment>
<sequence length="204" mass="22718">MPTTRSKGAPLIPYDLELQKTLRRMVTAQELEAQRERLGLEAEVTARGVQQNGGNNQPRVVDENRGVDGLVPPQRKPIAPRGRAQHPMHMMYNEDDADFDGAGATGVIVLPAILPGVKFTITSTMIQLLNLKGLFRGAAGDDANHHLMKFVTICKSQDIPGVNQIAMRLRLFALSLTREATNWFNEMPDDSIQTWNELKESFLE</sequence>
<name>A0ABQ7VB94_SOLTU</name>
<dbReference type="PANTHER" id="PTHR33223:SF11">
    <property type="entry name" value="ELEMENT PROTEIN, PUTATIVE-RELATED"/>
    <property type="match status" value="1"/>
</dbReference>
<feature type="compositionally biased region" description="Polar residues" evidence="1">
    <location>
        <begin position="49"/>
        <end position="58"/>
    </location>
</feature>
<evidence type="ECO:0008006" key="4">
    <source>
        <dbReference type="Google" id="ProtNLM"/>
    </source>
</evidence>
<accession>A0ABQ7VB94</accession>
<dbReference type="EMBL" id="JAIVGD010000013">
    <property type="protein sequence ID" value="KAH0761321.1"/>
    <property type="molecule type" value="Genomic_DNA"/>
</dbReference>
<reference evidence="2 3" key="1">
    <citation type="journal article" date="2021" name="bioRxiv">
        <title>Chromosome-scale and haplotype-resolved genome assembly of a tetraploid potato cultivar.</title>
        <authorList>
            <person name="Sun H."/>
            <person name="Jiao W.-B."/>
            <person name="Krause K."/>
            <person name="Campoy J.A."/>
            <person name="Goel M."/>
            <person name="Folz-Donahue K."/>
            <person name="Kukat C."/>
            <person name="Huettel B."/>
            <person name="Schneeberger K."/>
        </authorList>
    </citation>
    <scope>NUCLEOTIDE SEQUENCE [LARGE SCALE GENOMIC DNA]</scope>
    <source>
        <strain evidence="2">SolTubOtavaFocal</strain>
        <tissue evidence="2">Leaves</tissue>
    </source>
</reference>
<protein>
    <recommendedName>
        <fullName evidence="4">Reverse transcriptase domain-containing protein</fullName>
    </recommendedName>
</protein>